<keyword evidence="18" id="KW-1185">Reference proteome</keyword>
<evidence type="ECO:0000256" key="17">
    <source>
        <dbReference type="SAM" id="Phobius"/>
    </source>
</evidence>
<feature type="transmembrane region" description="Helical" evidence="17">
    <location>
        <begin position="120"/>
        <end position="138"/>
    </location>
</feature>
<dbReference type="GeneID" id="103525018"/>
<evidence type="ECO:0000256" key="16">
    <source>
        <dbReference type="ARBA" id="ARBA00049428"/>
    </source>
</evidence>
<evidence type="ECO:0000256" key="9">
    <source>
        <dbReference type="ARBA" id="ARBA00047863"/>
    </source>
</evidence>
<comment type="catalytic activity">
    <reaction evidence="9">
        <text>9-hexadecanoyloxy-octadecanoate + H2O = 9-hydroxy-octadecanoate + hexadecanoate + H(+)</text>
        <dbReference type="Rhea" id="RHEA:52052"/>
        <dbReference type="ChEBI" id="CHEBI:7896"/>
        <dbReference type="ChEBI" id="CHEBI:15377"/>
        <dbReference type="ChEBI" id="CHEBI:15378"/>
        <dbReference type="ChEBI" id="CHEBI:83670"/>
        <dbReference type="ChEBI" id="CHEBI:136286"/>
    </reaction>
    <physiologicalReaction direction="left-to-right" evidence="9">
        <dbReference type="Rhea" id="RHEA:52053"/>
    </physiologicalReaction>
</comment>
<evidence type="ECO:0000313" key="19">
    <source>
        <dbReference type="RefSeq" id="XP_008488286.1"/>
    </source>
</evidence>
<comment type="catalytic activity">
    <reaction evidence="8">
        <text>13-octadecanoyloxy-octadecanoate + H2O = 13-hydroxy-octadecanoate + octadecanoate + H(+)</text>
        <dbReference type="Rhea" id="RHEA:52084"/>
        <dbReference type="ChEBI" id="CHEBI:15377"/>
        <dbReference type="ChEBI" id="CHEBI:15378"/>
        <dbReference type="ChEBI" id="CHEBI:25629"/>
        <dbReference type="ChEBI" id="CHEBI:136304"/>
        <dbReference type="ChEBI" id="CHEBI:136335"/>
    </reaction>
    <physiologicalReaction direction="left-to-right" evidence="8">
        <dbReference type="Rhea" id="RHEA:52085"/>
    </physiologicalReaction>
</comment>
<evidence type="ECO:0000256" key="5">
    <source>
        <dbReference type="ARBA" id="ARBA00022989"/>
    </source>
</evidence>
<comment type="catalytic activity">
    <reaction evidence="15">
        <text>13-(9Z-hexadecenoyloxy)-octadecanoate + H2O = 13-hydroxy-octadecanoate + (9Z)-hexadecenoate + H(+)</text>
        <dbReference type="Rhea" id="RHEA:52076"/>
        <dbReference type="ChEBI" id="CHEBI:15377"/>
        <dbReference type="ChEBI" id="CHEBI:15378"/>
        <dbReference type="ChEBI" id="CHEBI:32372"/>
        <dbReference type="ChEBI" id="CHEBI:136304"/>
        <dbReference type="ChEBI" id="CHEBI:136315"/>
    </reaction>
    <physiologicalReaction direction="left-to-right" evidence="15">
        <dbReference type="Rhea" id="RHEA:52077"/>
    </physiologicalReaction>
</comment>
<proteinExistence type="inferred from homology"/>
<comment type="catalytic activity">
    <reaction evidence="16">
        <text>12-(9Z-hexadecenoyloxy)-octadecanoate + H2O = 12-hydroxyoctadecanoate + (9Z)-hexadecenoate + H(+)</text>
        <dbReference type="Rhea" id="RHEA:52072"/>
        <dbReference type="ChEBI" id="CHEBI:15377"/>
        <dbReference type="ChEBI" id="CHEBI:15378"/>
        <dbReference type="ChEBI" id="CHEBI:32372"/>
        <dbReference type="ChEBI" id="CHEBI:84201"/>
        <dbReference type="ChEBI" id="CHEBI:136312"/>
    </reaction>
    <physiologicalReaction direction="left-to-right" evidence="16">
        <dbReference type="Rhea" id="RHEA:52073"/>
    </physiologicalReaction>
</comment>
<evidence type="ECO:0000256" key="12">
    <source>
        <dbReference type="ARBA" id="ARBA00048800"/>
    </source>
</evidence>
<evidence type="ECO:0000256" key="13">
    <source>
        <dbReference type="ARBA" id="ARBA00049221"/>
    </source>
</evidence>
<comment type="catalytic activity">
    <reaction evidence="1">
        <text>9-(9Z-hexadecenoyloxy)-octadecanoate + H2O = (9Z)-hexadecenoate + 9-hydroxy-octadecanoate + H(+)</text>
        <dbReference type="Rhea" id="RHEA:52068"/>
        <dbReference type="ChEBI" id="CHEBI:15377"/>
        <dbReference type="ChEBI" id="CHEBI:15378"/>
        <dbReference type="ChEBI" id="CHEBI:32372"/>
        <dbReference type="ChEBI" id="CHEBI:136286"/>
        <dbReference type="ChEBI" id="CHEBI:136309"/>
    </reaction>
    <physiologicalReaction direction="left-to-right" evidence="1">
        <dbReference type="Rhea" id="RHEA:52069"/>
    </physiologicalReaction>
</comment>
<dbReference type="GO" id="GO:0016020">
    <property type="term" value="C:membrane"/>
    <property type="evidence" value="ECO:0007669"/>
    <property type="project" value="InterPro"/>
</dbReference>
<evidence type="ECO:0000256" key="6">
    <source>
        <dbReference type="ARBA" id="ARBA00023136"/>
    </source>
</evidence>
<keyword evidence="5 17" id="KW-1133">Transmembrane helix</keyword>
<gene>
    <name evidence="19" type="primary">LOC103525018</name>
</gene>
<dbReference type="GO" id="GO:0012505">
    <property type="term" value="C:endomembrane system"/>
    <property type="evidence" value="ECO:0007669"/>
    <property type="project" value="UniProtKB-SubCell"/>
</dbReference>
<evidence type="ECO:0000256" key="1">
    <source>
        <dbReference type="ARBA" id="ARBA00000923"/>
    </source>
</evidence>
<comment type="catalytic activity">
    <reaction evidence="13">
        <text>9-octadecanoyloxy-octadecanoate + H2O = 9-hydroxy-octadecanoate + octadecanoate + H(+)</text>
        <dbReference type="Rhea" id="RHEA:52096"/>
        <dbReference type="ChEBI" id="CHEBI:15377"/>
        <dbReference type="ChEBI" id="CHEBI:15378"/>
        <dbReference type="ChEBI" id="CHEBI:25629"/>
        <dbReference type="ChEBI" id="CHEBI:136286"/>
        <dbReference type="ChEBI" id="CHEBI:136373"/>
    </reaction>
    <physiologicalReaction direction="left-to-right" evidence="13">
        <dbReference type="Rhea" id="RHEA:52097"/>
    </physiologicalReaction>
</comment>
<dbReference type="OrthoDB" id="1898221at2759"/>
<evidence type="ECO:0000256" key="8">
    <source>
        <dbReference type="ARBA" id="ARBA00047427"/>
    </source>
</evidence>
<evidence type="ECO:0000256" key="4">
    <source>
        <dbReference type="ARBA" id="ARBA00022692"/>
    </source>
</evidence>
<keyword evidence="6 17" id="KW-0472">Membrane</keyword>
<comment type="catalytic activity">
    <reaction evidence="12">
        <text>9-(9Z-octadecenoyloxy)-octadecanoate + H2O = 9-hydroxy-octadecanoate + (9Z)-octadecenoate + H(+)</text>
        <dbReference type="Rhea" id="RHEA:52048"/>
        <dbReference type="ChEBI" id="CHEBI:15377"/>
        <dbReference type="ChEBI" id="CHEBI:15378"/>
        <dbReference type="ChEBI" id="CHEBI:30823"/>
        <dbReference type="ChEBI" id="CHEBI:136282"/>
        <dbReference type="ChEBI" id="CHEBI:136286"/>
    </reaction>
    <physiologicalReaction direction="left-to-right" evidence="12">
        <dbReference type="Rhea" id="RHEA:52049"/>
    </physiologicalReaction>
</comment>
<dbReference type="PANTHER" id="PTHR10989">
    <property type="entry name" value="ANDROGEN-INDUCED PROTEIN 1-RELATED"/>
    <property type="match status" value="1"/>
</dbReference>
<reference evidence="19" key="1">
    <citation type="submission" date="2025-08" db="UniProtKB">
        <authorList>
            <consortium name="RefSeq"/>
        </authorList>
    </citation>
    <scope>IDENTIFICATION</scope>
</reference>
<dbReference type="InterPro" id="IPR006838">
    <property type="entry name" value="ADTRP_AIG1"/>
</dbReference>
<protein>
    <submittedName>
        <fullName evidence="19">Uncharacterized protein LOC103525018 isoform X2</fullName>
    </submittedName>
</protein>
<evidence type="ECO:0000313" key="18">
    <source>
        <dbReference type="Proteomes" id="UP000079169"/>
    </source>
</evidence>
<dbReference type="Pfam" id="PF04750">
    <property type="entry name" value="Far-17a_AIG1"/>
    <property type="match status" value="1"/>
</dbReference>
<feature type="transmembrane region" description="Helical" evidence="17">
    <location>
        <begin position="158"/>
        <end position="178"/>
    </location>
</feature>
<dbReference type="Proteomes" id="UP000079169">
    <property type="component" value="Unplaced"/>
</dbReference>
<keyword evidence="4 17" id="KW-0812">Transmembrane</keyword>
<comment type="similarity">
    <text evidence="3">Belongs to the AIG1 family.</text>
</comment>
<accession>A0A1S3DUL7</accession>
<comment type="catalytic activity">
    <reaction evidence="10">
        <text>12-octadecanoyloxy-octadecanoate + H2O = 12-hydroxyoctadecanoate + octadecanoate + H(+)</text>
        <dbReference type="Rhea" id="RHEA:52080"/>
        <dbReference type="ChEBI" id="CHEBI:15377"/>
        <dbReference type="ChEBI" id="CHEBI:15378"/>
        <dbReference type="ChEBI" id="CHEBI:25629"/>
        <dbReference type="ChEBI" id="CHEBI:84201"/>
        <dbReference type="ChEBI" id="CHEBI:136330"/>
    </reaction>
    <physiologicalReaction direction="left-to-right" evidence="10">
        <dbReference type="Rhea" id="RHEA:52081"/>
    </physiologicalReaction>
</comment>
<name>A0A1S3DUL7_DIACI</name>
<dbReference type="AlphaFoldDB" id="A0A1S3DUL7"/>
<feature type="transmembrane region" description="Helical" evidence="17">
    <location>
        <begin position="32"/>
        <end position="54"/>
    </location>
</feature>
<dbReference type="PANTHER" id="PTHR10989:SF16">
    <property type="entry name" value="AT02829P-RELATED"/>
    <property type="match status" value="1"/>
</dbReference>
<feature type="transmembrane region" description="Helical" evidence="17">
    <location>
        <begin position="231"/>
        <end position="250"/>
    </location>
</feature>
<organism evidence="18 19">
    <name type="scientific">Diaphorina citri</name>
    <name type="common">Asian citrus psyllid</name>
    <dbReference type="NCBI Taxonomy" id="121845"/>
    <lineage>
        <taxon>Eukaryota</taxon>
        <taxon>Metazoa</taxon>
        <taxon>Ecdysozoa</taxon>
        <taxon>Arthropoda</taxon>
        <taxon>Hexapoda</taxon>
        <taxon>Insecta</taxon>
        <taxon>Pterygota</taxon>
        <taxon>Neoptera</taxon>
        <taxon>Paraneoptera</taxon>
        <taxon>Hemiptera</taxon>
        <taxon>Sternorrhyncha</taxon>
        <taxon>Psylloidea</taxon>
        <taxon>Psyllidae</taxon>
        <taxon>Diaphorininae</taxon>
        <taxon>Diaphorina</taxon>
    </lineage>
</organism>
<comment type="catalytic activity">
    <reaction evidence="14">
        <text>13-(9Z-octadecenoyloxy)-octadecanoate + H2O = 13-hydroxy-octadecanoate + (9Z)-octadecenoate + H(+)</text>
        <dbReference type="Rhea" id="RHEA:52064"/>
        <dbReference type="ChEBI" id="CHEBI:15377"/>
        <dbReference type="ChEBI" id="CHEBI:15378"/>
        <dbReference type="ChEBI" id="CHEBI:30823"/>
        <dbReference type="ChEBI" id="CHEBI:136303"/>
        <dbReference type="ChEBI" id="CHEBI:136304"/>
    </reaction>
    <physiologicalReaction direction="left-to-right" evidence="14">
        <dbReference type="Rhea" id="RHEA:52065"/>
    </physiologicalReaction>
</comment>
<evidence type="ECO:0000256" key="10">
    <source>
        <dbReference type="ARBA" id="ARBA00048680"/>
    </source>
</evidence>
<evidence type="ECO:0000256" key="14">
    <source>
        <dbReference type="ARBA" id="ARBA00049296"/>
    </source>
</evidence>
<comment type="catalytic activity">
    <reaction evidence="11">
        <text>12-(9Z-octadecenoyloxy)-octadecanoate + H2O = 12-hydroxyoctadecanoate + (9Z)-octadecenoate + H(+)</text>
        <dbReference type="Rhea" id="RHEA:52060"/>
        <dbReference type="ChEBI" id="CHEBI:15377"/>
        <dbReference type="ChEBI" id="CHEBI:15378"/>
        <dbReference type="ChEBI" id="CHEBI:30823"/>
        <dbReference type="ChEBI" id="CHEBI:84201"/>
        <dbReference type="ChEBI" id="CHEBI:136302"/>
    </reaction>
    <physiologicalReaction direction="left-to-right" evidence="11">
        <dbReference type="Rhea" id="RHEA:52061"/>
    </physiologicalReaction>
</comment>
<dbReference type="RefSeq" id="XP_008488286.1">
    <property type="nucleotide sequence ID" value="XM_008490064.3"/>
</dbReference>
<evidence type="ECO:0000256" key="2">
    <source>
        <dbReference type="ARBA" id="ARBA00004127"/>
    </source>
</evidence>
<evidence type="ECO:0000256" key="15">
    <source>
        <dbReference type="ARBA" id="ARBA00049322"/>
    </source>
</evidence>
<evidence type="ECO:0000256" key="3">
    <source>
        <dbReference type="ARBA" id="ARBA00009300"/>
    </source>
</evidence>
<comment type="catalytic activity">
    <reaction evidence="7">
        <text>12-hexadecanoyloxy-octadecanoate + H2O = 12-hydroxyoctadecanoate + hexadecanoate + H(+)</text>
        <dbReference type="Rhea" id="RHEA:52056"/>
        <dbReference type="ChEBI" id="CHEBI:7896"/>
        <dbReference type="ChEBI" id="CHEBI:15377"/>
        <dbReference type="ChEBI" id="CHEBI:15378"/>
        <dbReference type="ChEBI" id="CHEBI:83677"/>
        <dbReference type="ChEBI" id="CHEBI:84201"/>
    </reaction>
    <physiologicalReaction direction="left-to-right" evidence="7">
        <dbReference type="Rhea" id="RHEA:52057"/>
    </physiologicalReaction>
</comment>
<evidence type="ECO:0000256" key="7">
    <source>
        <dbReference type="ARBA" id="ARBA00047368"/>
    </source>
</evidence>
<comment type="subcellular location">
    <subcellularLocation>
        <location evidence="2">Endomembrane system</location>
        <topology evidence="2">Multi-pass membrane protein</topology>
    </subcellularLocation>
</comment>
<feature type="transmembrane region" description="Helical" evidence="17">
    <location>
        <begin position="190"/>
        <end position="211"/>
    </location>
</feature>
<sequence length="287" mass="33855">MKSTLQILSILLVDSGSINSLFWAHKRTLANFFLVTCGVYYAFGAVYSLVFMNLDEIQEDPTVKDMAHELFKCISIWNYIVQISFYIGYNINSYQLTTYPPDHWWMKYAKGYRRFLEKSFLSVVFPLSLFVCNTFWYVYHTNRDMIYPKDLEELVPAWYNHTMHTLPVLIVFLHLILVEPESSPPCIRTSIFIQTAFHAGYLSMLLFCRYMDGVWLYKFLGYYAESWTRSILATLFMSIVSPNVYVWIGYKTYADVRQRVSKINMETKAKALDKLNNNNNDVDWKLK</sequence>
<evidence type="ECO:0000256" key="11">
    <source>
        <dbReference type="ARBA" id="ARBA00048701"/>
    </source>
</evidence>